<sequence>MLIRTSICAFVLTIAFAPQAMAQSAIARQHYMHQGVVLTPKVDIGRGRVDFQTPSQRARVDRLMPQIEKAIAIKLANPETAELRGIRTGRYQKVMVVCGVVDSIAASGETEKRRFIARPGVATLETPENADAFRAGWKSTGCGF</sequence>
<dbReference type="RefSeq" id="WP_096051876.1">
    <property type="nucleotide sequence ID" value="NZ_CP023315.3"/>
</dbReference>
<dbReference type="AlphaFoldDB" id="A0A290MVS2"/>
<dbReference type="Proteomes" id="UP000217311">
    <property type="component" value="Chromosome"/>
</dbReference>
<gene>
    <name evidence="2" type="ORF">CA606_08920</name>
</gene>
<organism evidence="2 3">
    <name type="scientific">Caulobacter vibrioides</name>
    <name type="common">Caulobacter crescentus</name>
    <dbReference type="NCBI Taxonomy" id="155892"/>
    <lineage>
        <taxon>Bacteria</taxon>
        <taxon>Pseudomonadati</taxon>
        <taxon>Pseudomonadota</taxon>
        <taxon>Alphaproteobacteria</taxon>
        <taxon>Caulobacterales</taxon>
        <taxon>Caulobacteraceae</taxon>
        <taxon>Caulobacter</taxon>
    </lineage>
</organism>
<accession>A0A290MVS2</accession>
<name>A0A290MVS2_CAUVI</name>
<evidence type="ECO:0000313" key="3">
    <source>
        <dbReference type="Proteomes" id="UP000217311"/>
    </source>
</evidence>
<evidence type="ECO:0000313" key="2">
    <source>
        <dbReference type="EMBL" id="ATC32459.1"/>
    </source>
</evidence>
<reference evidence="3" key="1">
    <citation type="submission" date="2017-09" db="EMBL/GenBank/DDBJ databases">
        <title>Genome evolution observed in wild isolates of Caulobacter crescentus.</title>
        <authorList>
            <person name="Ely B."/>
            <person name="Wilson K."/>
            <person name="Scott D."/>
        </authorList>
    </citation>
    <scope>NUCLEOTIDE SEQUENCE [LARGE SCALE GENOMIC DNA]</scope>
    <source>
        <strain evidence="3">CB13b1a</strain>
    </source>
</reference>
<protein>
    <submittedName>
        <fullName evidence="2">Uncharacterized protein</fullName>
    </submittedName>
</protein>
<evidence type="ECO:0000256" key="1">
    <source>
        <dbReference type="SAM" id="SignalP"/>
    </source>
</evidence>
<feature type="chain" id="PRO_5013171654" evidence="1">
    <location>
        <begin position="23"/>
        <end position="144"/>
    </location>
</feature>
<keyword evidence="1" id="KW-0732">Signal</keyword>
<proteinExistence type="predicted"/>
<dbReference type="EMBL" id="CP023315">
    <property type="protein sequence ID" value="ATC32459.1"/>
    <property type="molecule type" value="Genomic_DNA"/>
</dbReference>
<feature type="signal peptide" evidence="1">
    <location>
        <begin position="1"/>
        <end position="22"/>
    </location>
</feature>